<evidence type="ECO:0000256" key="1">
    <source>
        <dbReference type="SAM" id="Coils"/>
    </source>
</evidence>
<accession>A0ABM3H5J1</accession>
<dbReference type="Gene3D" id="2.60.40.2700">
    <property type="match status" value="1"/>
</dbReference>
<organism evidence="5 12">
    <name type="scientific">Rhodamnia argentea</name>
    <dbReference type="NCBI Taxonomy" id="178133"/>
    <lineage>
        <taxon>Eukaryota</taxon>
        <taxon>Viridiplantae</taxon>
        <taxon>Streptophyta</taxon>
        <taxon>Embryophyta</taxon>
        <taxon>Tracheophyta</taxon>
        <taxon>Spermatophyta</taxon>
        <taxon>Magnoliopsida</taxon>
        <taxon>eudicotyledons</taxon>
        <taxon>Gunneridae</taxon>
        <taxon>Pentapetalae</taxon>
        <taxon>rosids</taxon>
        <taxon>malvids</taxon>
        <taxon>Myrtales</taxon>
        <taxon>Myrtaceae</taxon>
        <taxon>Myrtoideae</taxon>
        <taxon>Myrteae</taxon>
        <taxon>Australasian group</taxon>
        <taxon>Rhodamnia</taxon>
    </lineage>
</organism>
<feature type="region of interest" description="Disordered" evidence="2">
    <location>
        <begin position="1"/>
        <end position="26"/>
    </location>
</feature>
<dbReference type="RefSeq" id="XP_048131876.1">
    <property type="nucleotide sequence ID" value="XM_048275919.1"/>
</dbReference>
<feature type="region of interest" description="Disordered" evidence="2">
    <location>
        <begin position="285"/>
        <end position="312"/>
    </location>
</feature>
<evidence type="ECO:0000313" key="7">
    <source>
        <dbReference type="RefSeq" id="XP_048131870.1"/>
    </source>
</evidence>
<dbReference type="RefSeq" id="XP_048131874.1">
    <property type="nucleotide sequence ID" value="XM_048275917.1"/>
</dbReference>
<reference evidence="6 7" key="1">
    <citation type="submission" date="2025-05" db="UniProtKB">
        <authorList>
            <consortium name="RefSeq"/>
        </authorList>
    </citation>
    <scope>IDENTIFICATION</scope>
    <source>
        <tissue evidence="6 7">Leaf</tissue>
    </source>
</reference>
<dbReference type="PANTHER" id="PTHR31149">
    <property type="entry name" value="EXPRESSED PROTEIN"/>
    <property type="match status" value="1"/>
</dbReference>
<keyword evidence="1" id="KW-0175">Coiled coil</keyword>
<dbReference type="Pfam" id="PF23197">
    <property type="entry name" value="IG_AIR9"/>
    <property type="match status" value="1"/>
</dbReference>
<protein>
    <submittedName>
        <fullName evidence="6 7">Uncharacterized protein LOC115757137 isoform X1</fullName>
    </submittedName>
</protein>
<evidence type="ECO:0000313" key="6">
    <source>
        <dbReference type="RefSeq" id="XP_048131869.1"/>
    </source>
</evidence>
<feature type="compositionally biased region" description="Polar residues" evidence="2">
    <location>
        <begin position="295"/>
        <end position="311"/>
    </location>
</feature>
<dbReference type="RefSeq" id="XP_048131870.1">
    <property type="nucleotide sequence ID" value="XM_048275913.1"/>
</dbReference>
<evidence type="ECO:0000313" key="8">
    <source>
        <dbReference type="RefSeq" id="XP_048131871.1"/>
    </source>
</evidence>
<dbReference type="RefSeq" id="XP_048131873.1">
    <property type="nucleotide sequence ID" value="XM_048275916.1"/>
</dbReference>
<dbReference type="RefSeq" id="XP_048131877.1">
    <property type="nucleotide sequence ID" value="XM_048275920.1"/>
</dbReference>
<feature type="compositionally biased region" description="Low complexity" evidence="2">
    <location>
        <begin position="17"/>
        <end position="26"/>
    </location>
</feature>
<sequence>MSASRSSRNGLSGDGLGSQQSGALSSFHRGGLERHSYERIPNGDGKIDHSHDPETMELYARARAQESEIQTLREQIASAYVNEMKLLSEKYALEKKFADLRLAIDEKQNEATAYASNELAHRKGDLEQNLKLAHDLKETEDERYMFVSSMLGLLSPYDIWPPVLNAAVISTYIKRLHDQLKWKIRTSEDKIREAENVGGINAGNTSDVRGNYWSGMPTRQVPQRSMGVSDRDAYKDGDAMELTNNLSKYMHYNQPISMPNLTYDHPMSRQLGTDNAAEFAFDTQRSSDRTMMGAVSQTPNNDDSVASSASQGGPGIEGFQIIGEATPGNQLLGCGYPVRGTSLCMFQWVRHLPDGTTHYIEGATNPEYVVTADDVDKLIAVECIPMDDQGRQGDIVRLFANDQNKIQCDPDMQMEIDTYLSSGQAMFNILMLVDSSENWEPAAMVLGRSGYEIKISRTGAAVISEKFSRQSSIKVPSGLSTQFVLTCSDGSSCPINTYNVWTRDTLVVTMRMFQSKVFFLVKQLLGPFHPALSSEMCIKFLFMPSWICLSF</sequence>
<dbReference type="RefSeq" id="XP_048131875.1">
    <property type="nucleotide sequence ID" value="XM_048275918.1"/>
</dbReference>
<evidence type="ECO:0000313" key="11">
    <source>
        <dbReference type="RefSeq" id="XP_048131874.1"/>
    </source>
</evidence>
<dbReference type="Proteomes" id="UP000827889">
    <property type="component" value="Chromosome 3"/>
</dbReference>
<dbReference type="InterPro" id="IPR056284">
    <property type="entry name" value="AIR9-like_A9"/>
</dbReference>
<evidence type="ECO:0000313" key="10">
    <source>
        <dbReference type="RefSeq" id="XP_048131873.1"/>
    </source>
</evidence>
<evidence type="ECO:0000313" key="9">
    <source>
        <dbReference type="RefSeq" id="XP_048131872.1"/>
    </source>
</evidence>
<evidence type="ECO:0000259" key="3">
    <source>
        <dbReference type="Pfam" id="PF23080"/>
    </source>
</evidence>
<feature type="domain" description="AIR9-like A9" evidence="4">
    <location>
        <begin position="319"/>
        <end position="396"/>
    </location>
</feature>
<evidence type="ECO:0000259" key="4">
    <source>
        <dbReference type="Pfam" id="PF23197"/>
    </source>
</evidence>
<dbReference type="GeneID" id="115757137"/>
<gene>
    <name evidence="6 7 8 9 10 11 12 13 14" type="primary">LOC115757137</name>
</gene>
<feature type="domain" description="DUF7046" evidence="3">
    <location>
        <begin position="437"/>
        <end position="516"/>
    </location>
</feature>
<dbReference type="RefSeq" id="XP_048131871.1">
    <property type="nucleotide sequence ID" value="XM_048275914.1"/>
</dbReference>
<evidence type="ECO:0000313" key="13">
    <source>
        <dbReference type="RefSeq" id="XP_048131876.1"/>
    </source>
</evidence>
<proteinExistence type="predicted"/>
<keyword evidence="5" id="KW-1185">Reference proteome</keyword>
<dbReference type="InterPro" id="IPR055474">
    <property type="entry name" value="DUF7046"/>
</dbReference>
<evidence type="ECO:0000313" key="14">
    <source>
        <dbReference type="RefSeq" id="XP_048131877.1"/>
    </source>
</evidence>
<dbReference type="Pfam" id="PF23080">
    <property type="entry name" value="DUF7046"/>
    <property type="match status" value="1"/>
</dbReference>
<dbReference type="RefSeq" id="XP_048131869.1">
    <property type="nucleotide sequence ID" value="XM_048275912.1"/>
</dbReference>
<evidence type="ECO:0000313" key="12">
    <source>
        <dbReference type="RefSeq" id="XP_048131875.1"/>
    </source>
</evidence>
<evidence type="ECO:0000313" key="5">
    <source>
        <dbReference type="Proteomes" id="UP000827889"/>
    </source>
</evidence>
<dbReference type="PANTHER" id="PTHR31149:SF7">
    <property type="entry name" value="EXPRESSED PROTEIN"/>
    <property type="match status" value="1"/>
</dbReference>
<name>A0ABM3H5J1_9MYRT</name>
<dbReference type="RefSeq" id="XP_048131872.1">
    <property type="nucleotide sequence ID" value="XM_048275915.1"/>
</dbReference>
<feature type="coiled-coil region" evidence="1">
    <location>
        <begin position="62"/>
        <end position="110"/>
    </location>
</feature>
<evidence type="ECO:0000256" key="2">
    <source>
        <dbReference type="SAM" id="MobiDB-lite"/>
    </source>
</evidence>